<comment type="subcellular location">
    <subcellularLocation>
        <location evidence="3">Cytoplasm</location>
    </subcellularLocation>
    <subcellularLocation>
        <location evidence="3">Nucleus</location>
    </subcellularLocation>
</comment>
<keyword evidence="6" id="KW-1185">Reference proteome</keyword>
<dbReference type="AlphaFoldDB" id="A0AAF0AW44"/>
<dbReference type="PANTHER" id="PTHR12612">
    <property type="entry name" value="NUCLEAR TRANSPORT FACTOR 2"/>
    <property type="match status" value="1"/>
</dbReference>
<dbReference type="Proteomes" id="UP001212411">
    <property type="component" value="Chromosome 2"/>
</dbReference>
<dbReference type="InterPro" id="IPR032710">
    <property type="entry name" value="NTF2-like_dom_sf"/>
</dbReference>
<sequence length="123" mass="13974">MADFNALATQFTQFYYQTFDTDRSQLSSLYRDESMLSFEGAQLQGAKDIVEKLMGLPFQRVQHRISTLDAQPTGANGSVVVMVTGELLLDEEQMAQRYSQVFHLVNNGGNYFVLNDLFRLNYG</sequence>
<dbReference type="RefSeq" id="XP_056038509.1">
    <property type="nucleotide sequence ID" value="XM_056181615.1"/>
</dbReference>
<dbReference type="GeneID" id="80876304"/>
<reference evidence="5 6" key="1">
    <citation type="journal article" date="2023" name="G3 (Bethesda)">
        <title>A high-quality reference genome for the fission yeast Schizosaccharomyces osmophilus.</title>
        <authorList>
            <person name="Jia G.S."/>
            <person name="Zhang W.C."/>
            <person name="Liang Y."/>
            <person name="Liu X.H."/>
            <person name="Rhind N."/>
            <person name="Pidoux A."/>
            <person name="Brysch-Herzberg M."/>
            <person name="Du L.L."/>
        </authorList>
    </citation>
    <scope>NUCLEOTIDE SEQUENCE [LARGE SCALE GENOMIC DNA]</scope>
    <source>
        <strain evidence="5 6">CBS 15793</strain>
    </source>
</reference>
<evidence type="ECO:0000313" key="5">
    <source>
        <dbReference type="EMBL" id="WBW74266.1"/>
    </source>
</evidence>
<dbReference type="GO" id="GO:0006606">
    <property type="term" value="P:protein import into nucleus"/>
    <property type="evidence" value="ECO:0007669"/>
    <property type="project" value="UniProtKB-ARBA"/>
</dbReference>
<dbReference type="InterPro" id="IPR002075">
    <property type="entry name" value="NTF2_dom"/>
</dbReference>
<evidence type="ECO:0000256" key="1">
    <source>
        <dbReference type="ARBA" id="ARBA00022490"/>
    </source>
</evidence>
<name>A0AAF0AW44_9SCHI</name>
<dbReference type="SUPFAM" id="SSF54427">
    <property type="entry name" value="NTF2-like"/>
    <property type="match status" value="1"/>
</dbReference>
<evidence type="ECO:0000259" key="4">
    <source>
        <dbReference type="PROSITE" id="PS50177"/>
    </source>
</evidence>
<evidence type="ECO:0000256" key="2">
    <source>
        <dbReference type="ARBA" id="ARBA00026247"/>
    </source>
</evidence>
<accession>A0AAF0AW44</accession>
<proteinExistence type="predicted"/>
<organism evidence="5 6">
    <name type="scientific">Schizosaccharomyces osmophilus</name>
    <dbReference type="NCBI Taxonomy" id="2545709"/>
    <lineage>
        <taxon>Eukaryota</taxon>
        <taxon>Fungi</taxon>
        <taxon>Dikarya</taxon>
        <taxon>Ascomycota</taxon>
        <taxon>Taphrinomycotina</taxon>
        <taxon>Schizosaccharomycetes</taxon>
        <taxon>Schizosaccharomycetales</taxon>
        <taxon>Schizosaccharomycetaceae</taxon>
        <taxon>Schizosaccharomyces</taxon>
    </lineage>
</organism>
<dbReference type="EMBL" id="CP115612">
    <property type="protein sequence ID" value="WBW74266.1"/>
    <property type="molecule type" value="Genomic_DNA"/>
</dbReference>
<dbReference type="CDD" id="cd00780">
    <property type="entry name" value="NTF2"/>
    <property type="match status" value="1"/>
</dbReference>
<dbReference type="FunFam" id="3.10.450.50:FF:000005">
    <property type="entry name" value="Nuclear transport factor 2"/>
    <property type="match status" value="1"/>
</dbReference>
<protein>
    <recommendedName>
        <fullName evidence="2 3">Nuclear transport factor 2</fullName>
        <shortName evidence="3">NTF-2</shortName>
    </recommendedName>
</protein>
<feature type="domain" description="NTF2" evidence="4">
    <location>
        <begin position="7"/>
        <end position="120"/>
    </location>
</feature>
<dbReference type="InterPro" id="IPR045875">
    <property type="entry name" value="NTF2"/>
</dbReference>
<evidence type="ECO:0000313" key="6">
    <source>
        <dbReference type="Proteomes" id="UP001212411"/>
    </source>
</evidence>
<dbReference type="GO" id="GO:0051028">
    <property type="term" value="P:mRNA transport"/>
    <property type="evidence" value="ECO:0007669"/>
    <property type="project" value="UniProtKB-UniRule"/>
</dbReference>
<gene>
    <name evidence="5" type="primary">nxt2</name>
    <name evidence="5" type="ORF">SOMG_02824</name>
</gene>
<keyword evidence="3" id="KW-0539">Nucleus</keyword>
<keyword evidence="3" id="KW-0653">Protein transport</keyword>
<dbReference type="GO" id="GO:0005737">
    <property type="term" value="C:cytoplasm"/>
    <property type="evidence" value="ECO:0007669"/>
    <property type="project" value="UniProtKB-SubCell"/>
</dbReference>
<keyword evidence="3" id="KW-0813">Transport</keyword>
<dbReference type="KEGG" id="som:SOMG_02824"/>
<keyword evidence="1 3" id="KW-0963">Cytoplasm</keyword>
<dbReference type="PROSITE" id="PS50177">
    <property type="entry name" value="NTF2_DOMAIN"/>
    <property type="match status" value="1"/>
</dbReference>
<evidence type="ECO:0000256" key="3">
    <source>
        <dbReference type="RuleBase" id="RU369002"/>
    </source>
</evidence>
<dbReference type="GO" id="GO:0005635">
    <property type="term" value="C:nuclear envelope"/>
    <property type="evidence" value="ECO:0007669"/>
    <property type="project" value="UniProtKB-ARBA"/>
</dbReference>
<dbReference type="Pfam" id="PF02136">
    <property type="entry name" value="NTF2"/>
    <property type="match status" value="1"/>
</dbReference>
<dbReference type="Gene3D" id="3.10.450.50">
    <property type="match status" value="1"/>
</dbReference>
<dbReference type="InterPro" id="IPR018222">
    <property type="entry name" value="Nuclear_transport_factor_2_euk"/>
</dbReference>
<comment type="function">
    <text evidence="3">Has a role in nuclear-cytoplasmic transport of proteins and mRNAs.</text>
</comment>